<reference evidence="3 4" key="2">
    <citation type="journal article" date="2009" name="PLoS ONE">
        <title>The photosynthetic apparatus and its regulation in the aerobic gammaproteobacterium Congregibacter litoralis gen. nov., sp. nov.</title>
        <authorList>
            <person name="Spring S."/>
            <person name="Lunsdorf H."/>
            <person name="Fuchs B.M."/>
            <person name="Tindall B.J."/>
        </authorList>
    </citation>
    <scope>NUCLEOTIDE SEQUENCE [LARGE SCALE GENOMIC DNA]</scope>
    <source>
        <strain evidence="3">KT71</strain>
    </source>
</reference>
<accession>A4A5B7</accession>
<gene>
    <name evidence="3" type="ORF">KT71_10182</name>
</gene>
<dbReference type="InterPro" id="IPR011836">
    <property type="entry name" value="YhdP"/>
</dbReference>
<dbReference type="PANTHER" id="PTHR38690">
    <property type="entry name" value="PROTEASE-RELATED"/>
    <property type="match status" value="1"/>
</dbReference>
<proteinExistence type="predicted"/>
<organism evidence="3 4">
    <name type="scientific">Congregibacter litoralis KT71</name>
    <dbReference type="NCBI Taxonomy" id="314285"/>
    <lineage>
        <taxon>Bacteria</taxon>
        <taxon>Pseudomonadati</taxon>
        <taxon>Pseudomonadota</taxon>
        <taxon>Gammaproteobacteria</taxon>
        <taxon>Cellvibrionales</taxon>
        <taxon>Halieaceae</taxon>
        <taxon>Congregibacter</taxon>
    </lineage>
</organism>
<dbReference type="Proteomes" id="UP000019205">
    <property type="component" value="Chromosome"/>
</dbReference>
<keyword evidence="1" id="KW-1133">Transmembrane helix</keyword>
<dbReference type="EMBL" id="AAOA02000003">
    <property type="protein sequence ID" value="EAQ98988.1"/>
    <property type="molecule type" value="Genomic_DNA"/>
</dbReference>
<dbReference type="OrthoDB" id="9762238at2"/>
<dbReference type="Pfam" id="PF13116">
    <property type="entry name" value="YhdP"/>
    <property type="match status" value="1"/>
</dbReference>
<dbReference type="eggNOG" id="COG3164">
    <property type="taxonomic scope" value="Bacteria"/>
</dbReference>
<keyword evidence="1" id="KW-0472">Membrane</keyword>
<dbReference type="InterPro" id="IPR025263">
    <property type="entry name" value="YhdP_central"/>
</dbReference>
<name>A4A5B7_9GAMM</name>
<dbReference type="HOGENOM" id="CLU_003522_1_0_6"/>
<evidence type="ECO:0000313" key="4">
    <source>
        <dbReference type="Proteomes" id="UP000019205"/>
    </source>
</evidence>
<comment type="caution">
    <text evidence="3">The sequence shown here is derived from an EMBL/GenBank/DDBJ whole genome shotgun (WGS) entry which is preliminary data.</text>
</comment>
<sequence length="1314" mass="140596">MSESPHSESLPLRGFHALAPWAWRLLVLLVVLLAIYVAAGRFLMQQMPALRDPVLELINRQLPFTVSVDSLSGGWNAFSPELSFTELRITQDDPTVPPVAIGRGSLRLDIPGSLLAGSLQLSRLDVAGLTLDARLTQEGAIEVVGFVPRDGVLKAWLEDFLPNVQRVALAENQLNLLTSGDRVALAVNLLLEREGNARRLHGIIEGESIALSVNAEGVGSPLRPLSWTGDVFVDAKSSDLAALSAFWDTLDLPFRLAGSASAQFWLTRVAGDSTAKMRWDGAALQLDELNGGWSLPLDALSFEAALEQRARHWSLLTEDFHIERAGQALDLDRAQFDWWGQALRIRASDLGLAALPTLLAAAPGMPQGLRDVLPTLAPTGTLSVVELRLDDLSDPANSWQLRSAVDDLSVESWRNTPALTGVTGYLKLAPGGGQLNLDADEFSMHYPSLYAEPLRYSDALGNVYLAWDEAGLHIDSGLMQLIGDEGQANGLFSVDIPFQERVTGVELELLIGLEDSVVQERGKYLPMTLPGPLLGWLDRSIVAGTVERAGFIWRGSTRRRNYPHMTVQLFVDASDATLTYDPAWPPLTDVQATVWVDDGRTWGRAPRARSEGAELSDLMVRVLPQSAGVLLDVNGHVSGPATAAGVLLRDSPLRDVTNGVFEDWGFSGSMEGDLALTLPIGSEAGQANVDLSLALVDASAAIDQLQLTVSDVEGILRYRTDQGFLGSELAGQALGGNLVLSTLDGIASADSSTEQSAENPGPGIDLALTGEFDTGAVAPWLKQPLLGFTSGDTAFTGELRLSDKDNPRFILRSELLGAAFDAPQPFEKVADQPLPLVLSIPLEADPVMSVSLGERLAIALQLEEGGLSRFAARVGGEAAVLNSCEQRFCLSGTVSALDITQWADFYRRYGAMASADIPDEPPEAETLAVLESDASIAEEEAGAPLSYDIDSLEVGELRLATRSFGRARIDLWGEETLWQGAIESQLVQGSLTREGGELWLLLEHLDLESFGEGEPIALAQVRATMPSMRVDVLELRNEGRMLGGLGFDLDTDQSDGAVYATDISGELWGLALDDPQPGMLRWFNSEDGEVTALEIDASYGDLGGVMSAAGFSPTLESESGSLSLRLQWPGPPSAYAVVDAEGSVALAARNGRLLESGPGALSMISFLNFAEILRGLSLSHMFESGIPFVTASTELFLQRGTLEVADLQIDGAASAFAFTGVSDLESGSIDGELLVTLPVANNLPWVAALAAGPAVAAGVFVVSKVFEKQVNRMSSAVYEVSGPMETPTVTFSRLFDDKLTPRSEAPEDSEKGDG</sequence>
<dbReference type="PANTHER" id="PTHR38690:SF1">
    <property type="entry name" value="PROTEASE"/>
    <property type="match status" value="1"/>
</dbReference>
<evidence type="ECO:0000256" key="1">
    <source>
        <dbReference type="SAM" id="Phobius"/>
    </source>
</evidence>
<evidence type="ECO:0000313" key="3">
    <source>
        <dbReference type="EMBL" id="EAQ98988.1"/>
    </source>
</evidence>
<feature type="transmembrane region" description="Helical" evidence="1">
    <location>
        <begin position="21"/>
        <end position="44"/>
    </location>
</feature>
<feature type="domain" description="YhdP central" evidence="2">
    <location>
        <begin position="21"/>
        <end position="1289"/>
    </location>
</feature>
<keyword evidence="1" id="KW-0812">Transmembrane</keyword>
<dbReference type="RefSeq" id="WP_008294468.1">
    <property type="nucleotide sequence ID" value="NZ_CM002299.1"/>
</dbReference>
<reference evidence="3 4" key="1">
    <citation type="journal article" date="2007" name="Proc. Natl. Acad. Sci. U.S.A.">
        <title>Characterization of a marine gammaproteobacterium capable of aerobic anoxygenic photosynthesis.</title>
        <authorList>
            <person name="Fuchs B.M."/>
            <person name="Spring S."/>
            <person name="Teeling H."/>
            <person name="Quast C."/>
            <person name="Wulf J."/>
            <person name="Schattenhofer M."/>
            <person name="Yan S."/>
            <person name="Ferriera S."/>
            <person name="Johnson J."/>
            <person name="Glockner F.O."/>
            <person name="Amann R."/>
        </authorList>
    </citation>
    <scope>NUCLEOTIDE SEQUENCE [LARGE SCALE GENOMIC DNA]</scope>
    <source>
        <strain evidence="3">KT71</strain>
    </source>
</reference>
<keyword evidence="4" id="KW-1185">Reference proteome</keyword>
<dbReference type="STRING" id="314285.KT71_10182"/>
<evidence type="ECO:0000259" key="2">
    <source>
        <dbReference type="Pfam" id="PF13116"/>
    </source>
</evidence>
<protein>
    <submittedName>
        <fullName evidence="3">Putative membrane protein</fullName>
    </submittedName>
</protein>